<comment type="similarity">
    <text evidence="2 9">Belongs to the PEPCase type 1 family.</text>
</comment>
<sequence length="901" mass="99348">MTDRVTKSPPSELRVRVRVLGKVLGDVIKAQDGMALFDRIEDIRRTSVAFHRDGGAANAALLEERLRSLDLTETVRFAHSFACFLQITNIAEDYLQRRRSLKDGEVREDTLAGAVHSLAGEGVSPAEVAKLLQTALIAPVITAHPTEVRRKSVLDRAAAIAAALSAWEHASTDAARDDREVELLREVAIFWRTRLLRGARLGVIDEIENAVSFFERSFLEELPRLYARWTRDLASTLPSFLRIGSWVGGDRDGNPFVTDEVQRQAFARQSRAALLDYLDRIHALGADLSISSTLTKVSPALQALADLSQDDSPQREDEPYRRALRGVYARLAAAYPALTGEAVPRPSSLPAEPYPDAVALKADLQTILDSLIENHGEIFAEGPLPRLIRAVDCFGFHLATLDLRQNSAVHARTIAELLAVAGVCPDYGALDEEARRRLLLGELSHGRLLYSPYADYSDETRREYAVLSQAARSRALYGPQAIRAYIVSNTQSVSDLLEVYVLLKEVGLFHPGEKPRTEVFAEPLFETIGDLRAAPDTMRAYLGLPLIRTLLAEGRLQEVMIGYSDSNKDGSYLTSTWELHQASRALLAATDEAGLRLQLFHGRGGTVGRGGGSSYDALLAQPEGTVRGRIRITEQGEVVANKYADPQLAEQSLETIVAGVALASLRKPAVERLGEKHAATLDALSQASMEAYRGLVYETPGFVDYFYAATPLTEIVELNIGSRPASRQPTRSIEGLRAIPWVFSWSQSRTMLPGWYGFGSAIATSGVSTQQLHDLHEAWPFFATTLSNMEMVLAKSDMHIAHRYSDLVEDKALAETIFGRIEAEWERTCEALLAINGQTALLDRYPDLAEALRTRLPYIDPLNHLQIELIRRRRAGDSHEAVREGIHLTINGIAAGLRNSG</sequence>
<dbReference type="Gene3D" id="1.20.1440.90">
    <property type="entry name" value="Phosphoenolpyruvate/pyruvate domain"/>
    <property type="match status" value="1"/>
</dbReference>
<proteinExistence type="inferred from homology"/>
<protein>
    <recommendedName>
        <fullName evidence="4 9">Phosphoenolpyruvate carboxylase</fullName>
        <shortName evidence="9">PEPC</shortName>
        <shortName evidence="9">PEPCase</shortName>
        <ecNumber evidence="3 9">4.1.1.31</ecNumber>
    </recommendedName>
</protein>
<comment type="function">
    <text evidence="1 9">Forms oxaloacetate, a four-carbon dicarboxylic acid source for the tricarboxylic acid cycle.</text>
</comment>
<dbReference type="SUPFAM" id="SSF51621">
    <property type="entry name" value="Phosphoenolpyruvate/pyruvate domain"/>
    <property type="match status" value="1"/>
</dbReference>
<dbReference type="EC" id="4.1.1.31" evidence="3 9"/>
<dbReference type="EMBL" id="JBEPLU010000001">
    <property type="protein sequence ID" value="MET3525051.1"/>
    <property type="molecule type" value="Genomic_DNA"/>
</dbReference>
<dbReference type="GO" id="GO:0008964">
    <property type="term" value="F:phosphoenolpyruvate carboxylase activity"/>
    <property type="evidence" value="ECO:0007669"/>
    <property type="project" value="UniProtKB-EC"/>
</dbReference>
<evidence type="ECO:0000313" key="11">
    <source>
        <dbReference type="EMBL" id="MET3525051.1"/>
    </source>
</evidence>
<dbReference type="PANTHER" id="PTHR30523:SF6">
    <property type="entry name" value="PHOSPHOENOLPYRUVATE CARBOXYLASE"/>
    <property type="match status" value="1"/>
</dbReference>
<comment type="caution">
    <text evidence="11">The sequence shown here is derived from an EMBL/GenBank/DDBJ whole genome shotgun (WGS) entry which is preliminary data.</text>
</comment>
<evidence type="ECO:0000256" key="3">
    <source>
        <dbReference type="ARBA" id="ARBA00012305"/>
    </source>
</evidence>
<dbReference type="PANTHER" id="PTHR30523">
    <property type="entry name" value="PHOSPHOENOLPYRUVATE CARBOXYLASE"/>
    <property type="match status" value="1"/>
</dbReference>
<dbReference type="RefSeq" id="WP_331932755.1">
    <property type="nucleotide sequence ID" value="NZ_JBEPLU010000001.1"/>
</dbReference>
<evidence type="ECO:0000256" key="6">
    <source>
        <dbReference type="ARBA" id="ARBA00023239"/>
    </source>
</evidence>
<organism evidence="11 12">
    <name type="scientific">Phenylobacterium koreense</name>
    <dbReference type="NCBI Taxonomy" id="266125"/>
    <lineage>
        <taxon>Bacteria</taxon>
        <taxon>Pseudomonadati</taxon>
        <taxon>Pseudomonadota</taxon>
        <taxon>Alphaproteobacteria</taxon>
        <taxon>Caulobacterales</taxon>
        <taxon>Caulobacteraceae</taxon>
        <taxon>Phenylobacterium</taxon>
    </lineage>
</organism>
<dbReference type="NCBIfam" id="NF000584">
    <property type="entry name" value="PRK00009.1"/>
    <property type="match status" value="1"/>
</dbReference>
<evidence type="ECO:0000256" key="10">
    <source>
        <dbReference type="PROSITE-ProRule" id="PRU10111"/>
    </source>
</evidence>
<gene>
    <name evidence="9" type="primary">ppc</name>
    <name evidence="11" type="ORF">ABID41_000146</name>
</gene>
<comment type="catalytic activity">
    <reaction evidence="8 9">
        <text>oxaloacetate + phosphate = phosphoenolpyruvate + hydrogencarbonate</text>
        <dbReference type="Rhea" id="RHEA:28370"/>
        <dbReference type="ChEBI" id="CHEBI:16452"/>
        <dbReference type="ChEBI" id="CHEBI:17544"/>
        <dbReference type="ChEBI" id="CHEBI:43474"/>
        <dbReference type="ChEBI" id="CHEBI:58702"/>
        <dbReference type="EC" id="4.1.1.31"/>
    </reaction>
</comment>
<dbReference type="PRINTS" id="PR00150">
    <property type="entry name" value="PEPCARBXLASE"/>
</dbReference>
<dbReference type="InterPro" id="IPR021135">
    <property type="entry name" value="PEP_COase"/>
</dbReference>
<accession>A0ABV2EEG7</accession>
<comment type="cofactor">
    <cofactor evidence="9">
        <name>Mg(2+)</name>
        <dbReference type="ChEBI" id="CHEBI:18420"/>
    </cofactor>
</comment>
<keyword evidence="7 9" id="KW-0120">Carbon dioxide fixation</keyword>
<evidence type="ECO:0000256" key="9">
    <source>
        <dbReference type="HAMAP-Rule" id="MF_00595"/>
    </source>
</evidence>
<evidence type="ECO:0000256" key="8">
    <source>
        <dbReference type="ARBA" id="ARBA00048995"/>
    </source>
</evidence>
<evidence type="ECO:0000256" key="4">
    <source>
        <dbReference type="ARBA" id="ARBA00022419"/>
    </source>
</evidence>
<reference evidence="11 12" key="1">
    <citation type="submission" date="2024-06" db="EMBL/GenBank/DDBJ databases">
        <title>Genomic Encyclopedia of Type Strains, Phase IV (KMG-IV): sequencing the most valuable type-strain genomes for metagenomic binning, comparative biology and taxonomic classification.</title>
        <authorList>
            <person name="Goeker M."/>
        </authorList>
    </citation>
    <scope>NUCLEOTIDE SEQUENCE [LARGE SCALE GENOMIC DNA]</scope>
    <source>
        <strain evidence="11 12">DSM 17809</strain>
    </source>
</reference>
<feature type="active site" evidence="9">
    <location>
        <position position="568"/>
    </location>
</feature>
<keyword evidence="12" id="KW-1185">Reference proteome</keyword>
<dbReference type="InterPro" id="IPR018129">
    <property type="entry name" value="PEP_COase_Lys_AS"/>
</dbReference>
<dbReference type="Proteomes" id="UP001549110">
    <property type="component" value="Unassembled WGS sequence"/>
</dbReference>
<evidence type="ECO:0000256" key="7">
    <source>
        <dbReference type="ARBA" id="ARBA00023300"/>
    </source>
</evidence>
<evidence type="ECO:0000256" key="2">
    <source>
        <dbReference type="ARBA" id="ARBA00008346"/>
    </source>
</evidence>
<dbReference type="HAMAP" id="MF_00595">
    <property type="entry name" value="PEPcase_type1"/>
    <property type="match status" value="1"/>
</dbReference>
<feature type="active site" evidence="9 10">
    <location>
        <position position="144"/>
    </location>
</feature>
<keyword evidence="6 9" id="KW-0456">Lyase</keyword>
<dbReference type="Pfam" id="PF00311">
    <property type="entry name" value="PEPcase"/>
    <property type="match status" value="1"/>
</dbReference>
<evidence type="ECO:0000313" key="12">
    <source>
        <dbReference type="Proteomes" id="UP001549110"/>
    </source>
</evidence>
<keyword evidence="5 9" id="KW-0460">Magnesium</keyword>
<dbReference type="InterPro" id="IPR015813">
    <property type="entry name" value="Pyrv/PenolPyrv_kinase-like_dom"/>
</dbReference>
<comment type="subunit">
    <text evidence="9">Homotetramer.</text>
</comment>
<dbReference type="InterPro" id="IPR022805">
    <property type="entry name" value="PEP_COase_bac/pln-type"/>
</dbReference>
<name>A0ABV2EEG7_9CAUL</name>
<evidence type="ECO:0000256" key="1">
    <source>
        <dbReference type="ARBA" id="ARBA00003670"/>
    </source>
</evidence>
<evidence type="ECO:0000256" key="5">
    <source>
        <dbReference type="ARBA" id="ARBA00022842"/>
    </source>
</evidence>
<dbReference type="PROSITE" id="PS00781">
    <property type="entry name" value="PEPCASE_1"/>
    <property type="match status" value="1"/>
</dbReference>